<feature type="region of interest" description="Disordered" evidence="1">
    <location>
        <begin position="22"/>
        <end position="54"/>
    </location>
</feature>
<keyword evidence="2" id="KW-0378">Hydrolase</keyword>
<dbReference type="AlphaFoldDB" id="A0A084VSW6"/>
<keyword evidence="2" id="KW-0547">Nucleotide-binding</keyword>
<name>A0A084VSW6_ANOSI</name>
<dbReference type="EnsemblMetazoa" id="ASIC008682-RA">
    <property type="protein sequence ID" value="ASIC008682-PA"/>
    <property type="gene ID" value="ASIC008682"/>
</dbReference>
<dbReference type="VEuPathDB" id="VectorBase:ASIC008682"/>
<gene>
    <name evidence="2" type="ORF">ZHAS_00008682</name>
</gene>
<keyword evidence="2" id="KW-0347">Helicase</keyword>
<sequence length="72" mass="8046">MEGFQQDTARIKRAPGICIRSASFGKGIRKGKGSRRKDPREFRSRNVSKSSTIVKTGPVHSFGVRLEVEKLD</sequence>
<proteinExistence type="predicted"/>
<evidence type="ECO:0000313" key="3">
    <source>
        <dbReference type="EnsemblMetazoa" id="ASIC008682-PA"/>
    </source>
</evidence>
<reference evidence="3" key="2">
    <citation type="submission" date="2020-05" db="UniProtKB">
        <authorList>
            <consortium name="EnsemblMetazoa"/>
        </authorList>
    </citation>
    <scope>IDENTIFICATION</scope>
</reference>
<dbReference type="EMBL" id="KE525057">
    <property type="protein sequence ID" value="KFB41060.1"/>
    <property type="molecule type" value="Genomic_DNA"/>
</dbReference>
<evidence type="ECO:0000313" key="4">
    <source>
        <dbReference type="Proteomes" id="UP000030765"/>
    </source>
</evidence>
<dbReference type="Proteomes" id="UP000030765">
    <property type="component" value="Unassembled WGS sequence"/>
</dbReference>
<organism evidence="2">
    <name type="scientific">Anopheles sinensis</name>
    <name type="common">Mosquito</name>
    <dbReference type="NCBI Taxonomy" id="74873"/>
    <lineage>
        <taxon>Eukaryota</taxon>
        <taxon>Metazoa</taxon>
        <taxon>Ecdysozoa</taxon>
        <taxon>Arthropoda</taxon>
        <taxon>Hexapoda</taxon>
        <taxon>Insecta</taxon>
        <taxon>Pterygota</taxon>
        <taxon>Neoptera</taxon>
        <taxon>Endopterygota</taxon>
        <taxon>Diptera</taxon>
        <taxon>Nematocera</taxon>
        <taxon>Culicoidea</taxon>
        <taxon>Culicidae</taxon>
        <taxon>Anophelinae</taxon>
        <taxon>Anopheles</taxon>
    </lineage>
</organism>
<reference evidence="2 4" key="1">
    <citation type="journal article" date="2014" name="BMC Genomics">
        <title>Genome sequence of Anopheles sinensis provides insight into genetics basis of mosquito competence for malaria parasites.</title>
        <authorList>
            <person name="Zhou D."/>
            <person name="Zhang D."/>
            <person name="Ding G."/>
            <person name="Shi L."/>
            <person name="Hou Q."/>
            <person name="Ye Y."/>
            <person name="Xu Y."/>
            <person name="Zhou H."/>
            <person name="Xiong C."/>
            <person name="Li S."/>
            <person name="Yu J."/>
            <person name="Hong S."/>
            <person name="Yu X."/>
            <person name="Zou P."/>
            <person name="Chen C."/>
            <person name="Chang X."/>
            <person name="Wang W."/>
            <person name="Lv Y."/>
            <person name="Sun Y."/>
            <person name="Ma L."/>
            <person name="Shen B."/>
            <person name="Zhu C."/>
        </authorList>
    </citation>
    <scope>NUCLEOTIDE SEQUENCE [LARGE SCALE GENOMIC DNA]</scope>
</reference>
<keyword evidence="4" id="KW-1185">Reference proteome</keyword>
<accession>A0A084VSW6</accession>
<evidence type="ECO:0000313" key="2">
    <source>
        <dbReference type="EMBL" id="KFB41060.1"/>
    </source>
</evidence>
<evidence type="ECO:0000256" key="1">
    <source>
        <dbReference type="SAM" id="MobiDB-lite"/>
    </source>
</evidence>
<protein>
    <submittedName>
        <fullName evidence="2 3">DEAD/DEAH box helicase</fullName>
    </submittedName>
</protein>
<dbReference type="GO" id="GO:0004386">
    <property type="term" value="F:helicase activity"/>
    <property type="evidence" value="ECO:0007669"/>
    <property type="project" value="UniProtKB-KW"/>
</dbReference>
<keyword evidence="2" id="KW-0067">ATP-binding</keyword>
<dbReference type="EMBL" id="ATLV01016146">
    <property type="status" value="NOT_ANNOTATED_CDS"/>
    <property type="molecule type" value="Genomic_DNA"/>
</dbReference>
<feature type="compositionally biased region" description="Polar residues" evidence="1">
    <location>
        <begin position="45"/>
        <end position="54"/>
    </location>
</feature>